<dbReference type="AlphaFoldDB" id="A0A0L7L4D2"/>
<protein>
    <recommendedName>
        <fullName evidence="1">MADF domain-containing protein</fullName>
    </recommendedName>
</protein>
<dbReference type="PANTHER" id="PTHR21505:SF8">
    <property type="entry name" value="DPT-YFP REPRESSOR BY OVEREXPRESSION, ISOFORM D-RELATED"/>
    <property type="match status" value="1"/>
</dbReference>
<organism evidence="2 3">
    <name type="scientific">Operophtera brumata</name>
    <name type="common">Winter moth</name>
    <name type="synonym">Phalaena brumata</name>
    <dbReference type="NCBI Taxonomy" id="104452"/>
    <lineage>
        <taxon>Eukaryota</taxon>
        <taxon>Metazoa</taxon>
        <taxon>Ecdysozoa</taxon>
        <taxon>Arthropoda</taxon>
        <taxon>Hexapoda</taxon>
        <taxon>Insecta</taxon>
        <taxon>Pterygota</taxon>
        <taxon>Neoptera</taxon>
        <taxon>Endopterygota</taxon>
        <taxon>Lepidoptera</taxon>
        <taxon>Glossata</taxon>
        <taxon>Ditrysia</taxon>
        <taxon>Geometroidea</taxon>
        <taxon>Geometridae</taxon>
        <taxon>Larentiinae</taxon>
        <taxon>Operophtera</taxon>
    </lineage>
</organism>
<feature type="domain" description="MADF" evidence="1">
    <location>
        <begin position="19"/>
        <end position="116"/>
    </location>
</feature>
<name>A0A0L7L4D2_OPEBR</name>
<evidence type="ECO:0000313" key="3">
    <source>
        <dbReference type="Proteomes" id="UP000037510"/>
    </source>
</evidence>
<evidence type="ECO:0000259" key="1">
    <source>
        <dbReference type="PROSITE" id="PS51029"/>
    </source>
</evidence>
<comment type="caution">
    <text evidence="2">The sequence shown here is derived from an EMBL/GenBank/DDBJ whole genome shotgun (WGS) entry which is preliminary data.</text>
</comment>
<keyword evidence="3" id="KW-1185">Reference proteome</keyword>
<dbReference type="EMBL" id="JTDY01002991">
    <property type="protein sequence ID" value="KOB70358.1"/>
    <property type="molecule type" value="Genomic_DNA"/>
</dbReference>
<dbReference type="Pfam" id="PF10545">
    <property type="entry name" value="MADF_DNA_bdg"/>
    <property type="match status" value="1"/>
</dbReference>
<gene>
    <name evidence="2" type="ORF">OBRU01_15467</name>
</gene>
<reference evidence="2 3" key="1">
    <citation type="journal article" date="2015" name="Genome Biol. Evol.">
        <title>The genome of winter moth (Operophtera brumata) provides a genomic perspective on sexual dimorphism and phenology.</title>
        <authorList>
            <person name="Derks M.F."/>
            <person name="Smit S."/>
            <person name="Salis L."/>
            <person name="Schijlen E."/>
            <person name="Bossers A."/>
            <person name="Mateman C."/>
            <person name="Pijl A.S."/>
            <person name="de Ridder D."/>
            <person name="Groenen M.A."/>
            <person name="Visser M.E."/>
            <person name="Megens H.J."/>
        </authorList>
    </citation>
    <scope>NUCLEOTIDE SEQUENCE [LARGE SCALE GENOMIC DNA]</scope>
    <source>
        <strain evidence="2">WM2013NL</strain>
        <tissue evidence="2">Head and thorax</tissue>
    </source>
</reference>
<sequence>MSEQSSASVLKISDAKTMQLIDLYSNEDCLFNTKSEDYKNREKRTIAAEKIATILDLPNFTAKHVLMKFKNLRNSYSQELKKINNSIKDGATGEDIYAPRVFWYSKMDAFIKPHLQGKGAKDEALRKRLIAKKSKVEVTEQKSVFQSLKDIESHLHVLVSHNDDYHDTFGKYVASLLRSLPPQTALSLQPKIVSLITSSGIDCEGPAVADQSSYIEEMIIKIDRDDSD</sequence>
<dbReference type="SMART" id="SM00595">
    <property type="entry name" value="MADF"/>
    <property type="match status" value="1"/>
</dbReference>
<dbReference type="PANTHER" id="PTHR21505">
    <property type="entry name" value="MADF DOMAIN-CONTAINING PROTEIN-RELATED"/>
    <property type="match status" value="1"/>
</dbReference>
<proteinExistence type="predicted"/>
<dbReference type="PROSITE" id="PS51029">
    <property type="entry name" value="MADF"/>
    <property type="match status" value="1"/>
</dbReference>
<dbReference type="InterPro" id="IPR006578">
    <property type="entry name" value="MADF-dom"/>
</dbReference>
<accession>A0A0L7L4D2</accession>
<evidence type="ECO:0000313" key="2">
    <source>
        <dbReference type="EMBL" id="KOB70358.1"/>
    </source>
</evidence>
<dbReference type="STRING" id="104452.A0A0L7L4D2"/>
<dbReference type="Proteomes" id="UP000037510">
    <property type="component" value="Unassembled WGS sequence"/>
</dbReference>